<feature type="domain" description="Penicillin-binding protein transpeptidase" evidence="2">
    <location>
        <begin position="25"/>
        <end position="240"/>
    </location>
</feature>
<comment type="caution">
    <text evidence="3">The sequence shown here is derived from an EMBL/GenBank/DDBJ whole genome shotgun (WGS) entry which is preliminary data.</text>
</comment>
<name>A0ABU0HB76_9HYPH</name>
<organism evidence="3 4">
    <name type="scientific">Kaistia dalseonensis</name>
    <dbReference type="NCBI Taxonomy" id="410840"/>
    <lineage>
        <taxon>Bacteria</taxon>
        <taxon>Pseudomonadati</taxon>
        <taxon>Pseudomonadota</taxon>
        <taxon>Alphaproteobacteria</taxon>
        <taxon>Hyphomicrobiales</taxon>
        <taxon>Kaistiaceae</taxon>
        <taxon>Kaistia</taxon>
    </lineage>
</organism>
<evidence type="ECO:0000313" key="4">
    <source>
        <dbReference type="Proteomes" id="UP001241603"/>
    </source>
</evidence>
<feature type="signal peptide" evidence="1">
    <location>
        <begin position="1"/>
        <end position="21"/>
    </location>
</feature>
<dbReference type="SUPFAM" id="SSF56601">
    <property type="entry name" value="beta-lactamase/transpeptidase-like"/>
    <property type="match status" value="1"/>
</dbReference>
<dbReference type="Proteomes" id="UP001241603">
    <property type="component" value="Unassembled WGS sequence"/>
</dbReference>
<protein>
    <submittedName>
        <fullName evidence="3">Beta-lactamase class D/beta-lactamase class D OXA-42</fullName>
        <ecNumber evidence="3">3.5.2.6</ecNumber>
    </submittedName>
</protein>
<accession>A0ABU0HB76</accession>
<reference evidence="3 4" key="1">
    <citation type="submission" date="2023-07" db="EMBL/GenBank/DDBJ databases">
        <title>Genomic Encyclopedia of Type Strains, Phase IV (KMG-IV): sequencing the most valuable type-strain genomes for metagenomic binning, comparative biology and taxonomic classification.</title>
        <authorList>
            <person name="Goeker M."/>
        </authorList>
    </citation>
    <scope>NUCLEOTIDE SEQUENCE [LARGE SCALE GENOMIC DNA]</scope>
    <source>
        <strain evidence="3 4">B6-8</strain>
    </source>
</reference>
<evidence type="ECO:0000256" key="1">
    <source>
        <dbReference type="SAM" id="SignalP"/>
    </source>
</evidence>
<dbReference type="RefSeq" id="WP_370877180.1">
    <property type="nucleotide sequence ID" value="NZ_JAPKNG010000006.1"/>
</dbReference>
<dbReference type="InterPro" id="IPR001460">
    <property type="entry name" value="PCN-bd_Tpept"/>
</dbReference>
<evidence type="ECO:0000259" key="2">
    <source>
        <dbReference type="Pfam" id="PF00905"/>
    </source>
</evidence>
<proteinExistence type="predicted"/>
<dbReference type="Gene3D" id="3.40.710.10">
    <property type="entry name" value="DD-peptidase/beta-lactamase superfamily"/>
    <property type="match status" value="1"/>
</dbReference>
<gene>
    <name evidence="3" type="ORF">QO014_003970</name>
</gene>
<dbReference type="Pfam" id="PF00905">
    <property type="entry name" value="Transpeptidase"/>
    <property type="match status" value="1"/>
</dbReference>
<feature type="chain" id="PRO_5046352691" evidence="1">
    <location>
        <begin position="22"/>
        <end position="267"/>
    </location>
</feature>
<dbReference type="EC" id="3.5.2.6" evidence="3"/>
<evidence type="ECO:0000313" key="3">
    <source>
        <dbReference type="EMBL" id="MDQ0439564.1"/>
    </source>
</evidence>
<keyword evidence="3" id="KW-0378">Hydrolase</keyword>
<sequence>MIFRLAALLLASSTMIGSAAAGTVCTIVADARTGKTLLEEGRCDQRITSASTFKIAISLMGYDAGILKDAHHPALPFKKGYADWLPIWRQTTDPSSWMKNSVVWYSQQVTQALGEARFRDYVRAFDYGNQDVSGDPGKNDGLTRSWLSSSLKISPVEQVAFLRKVVNRELPVSAYAIEMTAQLTALDVAGGWDIHGKTGAGRATKADGTPGNAQGWFVGWATKGDRTLVFARQVEDEKTEAVSPGIRTRDAMLKELPAMLDKLQAAD</sequence>
<dbReference type="InterPro" id="IPR012338">
    <property type="entry name" value="Beta-lactam/transpept-like"/>
</dbReference>
<dbReference type="NCBIfam" id="NF000270">
    <property type="entry name" value="bla_class_D_alt"/>
    <property type="match status" value="1"/>
</dbReference>
<dbReference type="GO" id="GO:0008800">
    <property type="term" value="F:beta-lactamase activity"/>
    <property type="evidence" value="ECO:0007669"/>
    <property type="project" value="UniProtKB-EC"/>
</dbReference>
<keyword evidence="1" id="KW-0732">Signal</keyword>
<dbReference type="EMBL" id="JAUSVO010000006">
    <property type="protein sequence ID" value="MDQ0439564.1"/>
    <property type="molecule type" value="Genomic_DNA"/>
</dbReference>
<keyword evidence="4" id="KW-1185">Reference proteome</keyword>